<dbReference type="InterPro" id="IPR032675">
    <property type="entry name" value="LRR_dom_sf"/>
</dbReference>
<dbReference type="Proteomes" id="UP001208570">
    <property type="component" value="Unassembled WGS sequence"/>
</dbReference>
<dbReference type="PROSITE" id="PS51450">
    <property type="entry name" value="LRR"/>
    <property type="match status" value="4"/>
</dbReference>
<proteinExistence type="predicted"/>
<feature type="region of interest" description="Disordered" evidence="3">
    <location>
        <begin position="307"/>
        <end position="332"/>
    </location>
</feature>
<evidence type="ECO:0000313" key="4">
    <source>
        <dbReference type="EMBL" id="KAK2164174.1"/>
    </source>
</evidence>
<comment type="caution">
    <text evidence="4">The sequence shown here is derived from an EMBL/GenBank/DDBJ whole genome shotgun (WGS) entry which is preliminary data.</text>
</comment>
<dbReference type="CDD" id="cd21340">
    <property type="entry name" value="PPP1R42"/>
    <property type="match status" value="1"/>
</dbReference>
<gene>
    <name evidence="4" type="ORF">LSH36_68g15015</name>
</gene>
<accession>A0AAD9K3N4</accession>
<dbReference type="SUPFAM" id="SSF52058">
    <property type="entry name" value="L domain-like"/>
    <property type="match status" value="1"/>
</dbReference>
<dbReference type="SMART" id="SM00365">
    <property type="entry name" value="LRR_SD22"/>
    <property type="match status" value="4"/>
</dbReference>
<dbReference type="PANTHER" id="PTHR46652:SF3">
    <property type="entry name" value="LEUCINE-RICH REPEAT-CONTAINING PROTEIN 9"/>
    <property type="match status" value="1"/>
</dbReference>
<keyword evidence="5" id="KW-1185">Reference proteome</keyword>
<evidence type="ECO:0008006" key="6">
    <source>
        <dbReference type="Google" id="ProtNLM"/>
    </source>
</evidence>
<evidence type="ECO:0000313" key="5">
    <source>
        <dbReference type="Proteomes" id="UP001208570"/>
    </source>
</evidence>
<keyword evidence="1" id="KW-0433">Leucine-rich repeat</keyword>
<name>A0AAD9K3N4_9ANNE</name>
<evidence type="ECO:0000256" key="2">
    <source>
        <dbReference type="ARBA" id="ARBA00022737"/>
    </source>
</evidence>
<protein>
    <recommendedName>
        <fullName evidence="6">Protein phosphatase 1 regulatory subunit 42</fullName>
    </recommendedName>
</protein>
<dbReference type="EMBL" id="JAODUP010000068">
    <property type="protein sequence ID" value="KAK2164174.1"/>
    <property type="molecule type" value="Genomic_DNA"/>
</dbReference>
<reference evidence="4" key="1">
    <citation type="journal article" date="2023" name="Mol. Biol. Evol.">
        <title>Third-Generation Sequencing Reveals the Adaptive Role of the Epigenome in Three Deep-Sea Polychaetes.</title>
        <authorList>
            <person name="Perez M."/>
            <person name="Aroh O."/>
            <person name="Sun Y."/>
            <person name="Lan Y."/>
            <person name="Juniper S.K."/>
            <person name="Young C.R."/>
            <person name="Angers B."/>
            <person name="Qian P.Y."/>
        </authorList>
    </citation>
    <scope>NUCLEOTIDE SEQUENCE</scope>
    <source>
        <strain evidence="4">P08H-3</strain>
    </source>
</reference>
<dbReference type="Gene3D" id="3.80.10.10">
    <property type="entry name" value="Ribonuclease Inhibitor"/>
    <property type="match status" value="2"/>
</dbReference>
<evidence type="ECO:0000256" key="1">
    <source>
        <dbReference type="ARBA" id="ARBA00022614"/>
    </source>
</evidence>
<keyword evidence="2" id="KW-0677">Repeat</keyword>
<organism evidence="4 5">
    <name type="scientific">Paralvinella palmiformis</name>
    <dbReference type="NCBI Taxonomy" id="53620"/>
    <lineage>
        <taxon>Eukaryota</taxon>
        <taxon>Metazoa</taxon>
        <taxon>Spiralia</taxon>
        <taxon>Lophotrochozoa</taxon>
        <taxon>Annelida</taxon>
        <taxon>Polychaeta</taxon>
        <taxon>Sedentaria</taxon>
        <taxon>Canalipalpata</taxon>
        <taxon>Terebellida</taxon>
        <taxon>Terebelliformia</taxon>
        <taxon>Alvinellidae</taxon>
        <taxon>Paralvinella</taxon>
    </lineage>
</organism>
<evidence type="ECO:0000256" key="3">
    <source>
        <dbReference type="SAM" id="MobiDB-lite"/>
    </source>
</evidence>
<dbReference type="InterPro" id="IPR025875">
    <property type="entry name" value="Leu-rich_rpt_4"/>
</dbReference>
<dbReference type="Pfam" id="PF12799">
    <property type="entry name" value="LRR_4"/>
    <property type="match status" value="1"/>
</dbReference>
<sequence>MVRLTMDLIIRGTSGYAKKKRDESSQHFIKRLTHLYLEDRNIEEVSDDLTLCRNLMVLYIYDNKLTKIPNLNGNGNLTHLYMQNNQITKMEGLNALQKLTKLYLGGNCISVLEGMDKLSFLQELHMENQKLPTGEKLLFDPRTLIALSRSLQMFDVSGNGIDSIYDLQCLQLLTQFTANDNLLSNMKELAVVLGSWPHLWRIDLAGNPLSHKAKYRDRIIIMAPSLEMMDGKEITDTAKKFLQNWQASREAAKRKHELGHQNGSSYAHIAATGNGIERRLTGAAKCLGNDVPGYIMPALPRKQFQEVLARSTSHPNSGQSNHKSYSEISSHPRYLDTSSVAYQDSTESETISTQSSAIPGHKLSVIKMGSDFAHGDNTEPS</sequence>
<dbReference type="AlphaFoldDB" id="A0AAD9K3N4"/>
<dbReference type="InterPro" id="IPR001611">
    <property type="entry name" value="Leu-rich_rpt"/>
</dbReference>
<dbReference type="InterPro" id="IPR050836">
    <property type="entry name" value="SDS22/Internalin_LRR"/>
</dbReference>
<feature type="compositionally biased region" description="Polar residues" evidence="3">
    <location>
        <begin position="310"/>
        <end position="329"/>
    </location>
</feature>
<dbReference type="PANTHER" id="PTHR46652">
    <property type="entry name" value="LEUCINE-RICH REPEAT AND IQ DOMAIN-CONTAINING PROTEIN 1-RELATED"/>
    <property type="match status" value="1"/>
</dbReference>